<evidence type="ECO:0000313" key="2">
    <source>
        <dbReference type="Proteomes" id="UP000814128"/>
    </source>
</evidence>
<proteinExistence type="predicted"/>
<feature type="non-terminal residue" evidence="1">
    <location>
        <position position="1"/>
    </location>
</feature>
<reference evidence="1" key="2">
    <citation type="journal article" date="2022" name="New Phytol.">
        <title>Evolutionary transition to the ectomycorrhizal habit in the genomes of a hyperdiverse lineage of mushroom-forming fungi.</title>
        <authorList>
            <person name="Looney B."/>
            <person name="Miyauchi S."/>
            <person name="Morin E."/>
            <person name="Drula E."/>
            <person name="Courty P.E."/>
            <person name="Kohler A."/>
            <person name="Kuo A."/>
            <person name="LaButti K."/>
            <person name="Pangilinan J."/>
            <person name="Lipzen A."/>
            <person name="Riley R."/>
            <person name="Andreopoulos W."/>
            <person name="He G."/>
            <person name="Johnson J."/>
            <person name="Nolan M."/>
            <person name="Tritt A."/>
            <person name="Barry K.W."/>
            <person name="Grigoriev I.V."/>
            <person name="Nagy L.G."/>
            <person name="Hibbett D."/>
            <person name="Henrissat B."/>
            <person name="Matheny P.B."/>
            <person name="Labbe J."/>
            <person name="Martin F.M."/>
        </authorList>
    </citation>
    <scope>NUCLEOTIDE SEQUENCE</scope>
    <source>
        <strain evidence="1">EC-137</strain>
    </source>
</reference>
<keyword evidence="1" id="KW-0808">Transferase</keyword>
<sequence>LVKGHHADLRARIDTLTSGLLASDPPIVGLDPSVIVQPRRLHFTLGTLSLDSPAFSATASSSQEATQLNTLEHASALLQAVQPRIIKLLAGRPLRIGLETIDMLQPERQRQGMAHVLVLCPDPKSDNGQRLRAVCDLVREAFSREGLLVNAKQSLKVRPLHCTIINTRYRRPRPKKARVPFSYTALPAPSAPAMDVHSAPQSQREKLLPIPTSFGSWQVDELQLCQMGSWGPEGEYIADARCSIVP</sequence>
<accession>A0ACB8QM51</accession>
<reference evidence="1" key="1">
    <citation type="submission" date="2021-02" db="EMBL/GenBank/DDBJ databases">
        <authorList>
            <consortium name="DOE Joint Genome Institute"/>
            <person name="Ahrendt S."/>
            <person name="Looney B.P."/>
            <person name="Miyauchi S."/>
            <person name="Morin E."/>
            <person name="Drula E."/>
            <person name="Courty P.E."/>
            <person name="Chicoki N."/>
            <person name="Fauchery L."/>
            <person name="Kohler A."/>
            <person name="Kuo A."/>
            <person name="Labutti K."/>
            <person name="Pangilinan J."/>
            <person name="Lipzen A."/>
            <person name="Riley R."/>
            <person name="Andreopoulos W."/>
            <person name="He G."/>
            <person name="Johnson J."/>
            <person name="Barry K.W."/>
            <person name="Grigoriev I.V."/>
            <person name="Nagy L."/>
            <person name="Hibbett D."/>
            <person name="Henrissat B."/>
            <person name="Matheny P.B."/>
            <person name="Labbe J."/>
            <person name="Martin F."/>
        </authorList>
    </citation>
    <scope>NUCLEOTIDE SEQUENCE</scope>
    <source>
        <strain evidence="1">EC-137</strain>
    </source>
</reference>
<keyword evidence="2" id="KW-1185">Reference proteome</keyword>
<gene>
    <name evidence="1" type="ORF">K488DRAFT_48783</name>
</gene>
<organism evidence="1 2">
    <name type="scientific">Vararia minispora EC-137</name>
    <dbReference type="NCBI Taxonomy" id="1314806"/>
    <lineage>
        <taxon>Eukaryota</taxon>
        <taxon>Fungi</taxon>
        <taxon>Dikarya</taxon>
        <taxon>Basidiomycota</taxon>
        <taxon>Agaricomycotina</taxon>
        <taxon>Agaricomycetes</taxon>
        <taxon>Russulales</taxon>
        <taxon>Lachnocladiaceae</taxon>
        <taxon>Vararia</taxon>
    </lineage>
</organism>
<name>A0ACB8QM51_9AGAM</name>
<comment type="caution">
    <text evidence="1">The sequence shown here is derived from an EMBL/GenBank/DDBJ whole genome shotgun (WGS) entry which is preliminary data.</text>
</comment>
<evidence type="ECO:0000313" key="1">
    <source>
        <dbReference type="EMBL" id="KAI0032919.1"/>
    </source>
</evidence>
<keyword evidence="1" id="KW-0418">Kinase</keyword>
<protein>
    <submittedName>
        <fullName evidence="1">Kinase A anchor protein</fullName>
    </submittedName>
</protein>
<dbReference type="EMBL" id="MU273532">
    <property type="protein sequence ID" value="KAI0032919.1"/>
    <property type="molecule type" value="Genomic_DNA"/>
</dbReference>
<dbReference type="Proteomes" id="UP000814128">
    <property type="component" value="Unassembled WGS sequence"/>
</dbReference>